<dbReference type="PANTHER" id="PTHR12888">
    <property type="entry name" value="PEROXISOME ASSEMBLY PROTEIN 12 PEROXIN-12"/>
    <property type="match status" value="1"/>
</dbReference>
<keyword evidence="9" id="KW-0862">Zinc</keyword>
<evidence type="ECO:0000256" key="2">
    <source>
        <dbReference type="ARBA" id="ARBA00004906"/>
    </source>
</evidence>
<evidence type="ECO:0000256" key="10">
    <source>
        <dbReference type="ARBA" id="ARBA00022927"/>
    </source>
</evidence>
<dbReference type="InterPro" id="IPR006845">
    <property type="entry name" value="Pex_N"/>
</dbReference>
<evidence type="ECO:0000256" key="9">
    <source>
        <dbReference type="ARBA" id="ARBA00022833"/>
    </source>
</evidence>
<dbReference type="EMBL" id="MEKH01000001">
    <property type="protein sequence ID" value="ODO12139.1"/>
    <property type="molecule type" value="Genomic_DNA"/>
</dbReference>
<dbReference type="GO" id="GO:0008270">
    <property type="term" value="F:zinc ion binding"/>
    <property type="evidence" value="ECO:0007669"/>
    <property type="project" value="UniProtKB-KW"/>
</dbReference>
<evidence type="ECO:0000256" key="5">
    <source>
        <dbReference type="ARBA" id="ARBA00022448"/>
    </source>
</evidence>
<evidence type="ECO:0000256" key="15">
    <source>
        <dbReference type="ARBA" id="ARBA00034505"/>
    </source>
</evidence>
<dbReference type="Pfam" id="PF04757">
    <property type="entry name" value="Pex2_Pex12"/>
    <property type="match status" value="1"/>
</dbReference>
<feature type="domain" description="Pex N-terminal" evidence="17">
    <location>
        <begin position="23"/>
        <end position="263"/>
    </location>
</feature>
<dbReference type="GO" id="GO:0016562">
    <property type="term" value="P:protein import into peroxisome matrix, receptor recycling"/>
    <property type="evidence" value="ECO:0007669"/>
    <property type="project" value="UniProtKB-ARBA"/>
</dbReference>
<keyword evidence="5" id="KW-0813">Transport</keyword>
<feature type="compositionally biased region" description="Basic and acidic residues" evidence="16">
    <location>
        <begin position="393"/>
        <end position="410"/>
    </location>
</feature>
<accession>A0A1E3KGD6</accession>
<feature type="compositionally biased region" description="Low complexity" evidence="16">
    <location>
        <begin position="303"/>
        <end position="315"/>
    </location>
</feature>
<keyword evidence="7" id="KW-0479">Metal-binding</keyword>
<feature type="compositionally biased region" description="Acidic residues" evidence="16">
    <location>
        <begin position="376"/>
        <end position="392"/>
    </location>
</feature>
<evidence type="ECO:0000256" key="3">
    <source>
        <dbReference type="ARBA" id="ARBA00008704"/>
    </source>
</evidence>
<feature type="compositionally biased region" description="Basic and acidic residues" evidence="16">
    <location>
        <begin position="327"/>
        <end position="338"/>
    </location>
</feature>
<dbReference type="GO" id="GO:0006513">
    <property type="term" value="P:protein monoubiquitination"/>
    <property type="evidence" value="ECO:0007669"/>
    <property type="project" value="TreeGrafter"/>
</dbReference>
<feature type="region of interest" description="Disordered" evidence="16">
    <location>
        <begin position="376"/>
        <end position="425"/>
    </location>
</feature>
<dbReference type="GO" id="GO:0004842">
    <property type="term" value="F:ubiquitin-protein transferase activity"/>
    <property type="evidence" value="ECO:0007669"/>
    <property type="project" value="TreeGrafter"/>
</dbReference>
<keyword evidence="12" id="KW-0472">Membrane</keyword>
<evidence type="ECO:0000313" key="18">
    <source>
        <dbReference type="EMBL" id="ODO12139.1"/>
    </source>
</evidence>
<evidence type="ECO:0000256" key="14">
    <source>
        <dbReference type="ARBA" id="ARBA00029692"/>
    </source>
</evidence>
<evidence type="ECO:0000256" key="1">
    <source>
        <dbReference type="ARBA" id="ARBA00004585"/>
    </source>
</evidence>
<evidence type="ECO:0000256" key="13">
    <source>
        <dbReference type="ARBA" id="ARBA00023140"/>
    </source>
</evidence>
<dbReference type="Proteomes" id="UP000095149">
    <property type="component" value="Unassembled WGS sequence"/>
</dbReference>
<dbReference type="PANTHER" id="PTHR12888:SF0">
    <property type="entry name" value="PEROXISOME ASSEMBLY PROTEIN 12"/>
    <property type="match status" value="1"/>
</dbReference>
<evidence type="ECO:0000256" key="8">
    <source>
        <dbReference type="ARBA" id="ARBA00022771"/>
    </source>
</evidence>
<organism evidence="18 19">
    <name type="scientific">Cryptococcus amylolentus CBS 6273</name>
    <dbReference type="NCBI Taxonomy" id="1296118"/>
    <lineage>
        <taxon>Eukaryota</taxon>
        <taxon>Fungi</taxon>
        <taxon>Dikarya</taxon>
        <taxon>Basidiomycota</taxon>
        <taxon>Agaricomycotina</taxon>
        <taxon>Tremellomycetes</taxon>
        <taxon>Tremellales</taxon>
        <taxon>Cryptococcaceae</taxon>
        <taxon>Cryptococcus</taxon>
    </lineage>
</organism>
<dbReference type="OrthoDB" id="107372at2759"/>
<proteinExistence type="inferred from homology"/>
<keyword evidence="13" id="KW-0576">Peroxisome</keyword>
<keyword evidence="10" id="KW-0653">Protein transport</keyword>
<evidence type="ECO:0000256" key="12">
    <source>
        <dbReference type="ARBA" id="ARBA00023136"/>
    </source>
</evidence>
<comment type="similarity">
    <text evidence="3">Belongs to the pex2/pex10/pex12 family.</text>
</comment>
<dbReference type="GO" id="GO:0005778">
    <property type="term" value="C:peroxisomal membrane"/>
    <property type="evidence" value="ECO:0007669"/>
    <property type="project" value="UniProtKB-SubCell"/>
</dbReference>
<dbReference type="GO" id="GO:1990429">
    <property type="term" value="C:peroxisomal importomer complex"/>
    <property type="evidence" value="ECO:0007669"/>
    <property type="project" value="TreeGrafter"/>
</dbReference>
<keyword evidence="8" id="KW-0863">Zinc-finger</keyword>
<feature type="region of interest" description="Disordered" evidence="16">
    <location>
        <begin position="303"/>
        <end position="338"/>
    </location>
</feature>
<evidence type="ECO:0000256" key="16">
    <source>
        <dbReference type="SAM" id="MobiDB-lite"/>
    </source>
</evidence>
<dbReference type="AlphaFoldDB" id="A0A1E3KGD6"/>
<evidence type="ECO:0000256" key="11">
    <source>
        <dbReference type="ARBA" id="ARBA00022989"/>
    </source>
</evidence>
<protein>
    <recommendedName>
        <fullName evidence="4">Peroxisome assembly protein 12</fullName>
    </recommendedName>
    <alternativeName>
        <fullName evidence="14">Peroxin-12</fullName>
    </alternativeName>
</protein>
<comment type="subunit">
    <text evidence="15">Component of the PEX2-PEX10-PEX12 retrotranslocation channel, composed of PEX2, PEX10 and PEX12.</text>
</comment>
<name>A0A1E3KGD6_9TREE</name>
<comment type="pathway">
    <text evidence="2">Protein modification; protein ubiquitination.</text>
</comment>
<evidence type="ECO:0000313" key="19">
    <source>
        <dbReference type="Proteomes" id="UP000095149"/>
    </source>
</evidence>
<keyword evidence="6" id="KW-0812">Transmembrane</keyword>
<evidence type="ECO:0000256" key="4">
    <source>
        <dbReference type="ARBA" id="ARBA00018980"/>
    </source>
</evidence>
<comment type="caution">
    <text evidence="18">The sequence shown here is derived from an EMBL/GenBank/DDBJ whole genome shotgun (WGS) entry which is preliminary data.</text>
</comment>
<evidence type="ECO:0000256" key="6">
    <source>
        <dbReference type="ARBA" id="ARBA00022692"/>
    </source>
</evidence>
<dbReference type="SUPFAM" id="SSF57850">
    <property type="entry name" value="RING/U-box"/>
    <property type="match status" value="1"/>
</dbReference>
<keyword evidence="11" id="KW-1133">Transmembrane helix</keyword>
<evidence type="ECO:0000256" key="7">
    <source>
        <dbReference type="ARBA" id="ARBA00022723"/>
    </source>
</evidence>
<sequence length="436" mass="49300">MSLFPPSPAPDFLRPSLFDLLAQDQLTDLFHPVLRYILSYLAQQYPRYFLRLVNHHEETYGFLLLLIQRYHLKKHNASISEHFYGLRLAPHSSPSSSHLPRLSSISRPRSQGLSRRQRWSMLLFLVGLPYARARAQDYYERLANVGEDASRDEGGGGDSRRLTTVRPSCISLGKSLMNHQTQLAFKRIYPYANTALDASFLLNDMLYLFERTEYYRPWHRWLNLRVLRATPEDQIQDSSISSYLPPLLPPLLLLLKLSQWWYSPSSPRASSVLGTEKNTTAETHAAILPPRPLPILPSSSIVSIPSSSQSAPLPSDHSPPDNDGSENGEKEEVEGKQFKVEKEDYGKCPLCRKKWQNPAVLPSGWVVCWRCGWEAVEGDDDDTDNDEEEEEGAGGHEVADGPKEGEEQGKSRKARRGRCPITGVTVGPGQLRRVLV</sequence>
<gene>
    <name evidence="18" type="ORF">I350_00925</name>
</gene>
<reference evidence="18 19" key="1">
    <citation type="submission" date="2016-06" db="EMBL/GenBank/DDBJ databases">
        <title>Evolution of pathogenesis and genome organization in the Tremellales.</title>
        <authorList>
            <person name="Cuomo C."/>
            <person name="Litvintseva A."/>
            <person name="Heitman J."/>
            <person name="Chen Y."/>
            <person name="Sun S."/>
            <person name="Springer D."/>
            <person name="Dromer F."/>
            <person name="Young S."/>
            <person name="Zeng Q."/>
            <person name="Chapman S."/>
            <person name="Gujja S."/>
            <person name="Saif S."/>
            <person name="Birren B."/>
        </authorList>
    </citation>
    <scope>NUCLEOTIDE SEQUENCE [LARGE SCALE GENOMIC DNA]</scope>
    <source>
        <strain evidence="18 19">CBS 6273</strain>
    </source>
</reference>
<comment type="subcellular location">
    <subcellularLocation>
        <location evidence="1">Peroxisome membrane</location>
        <topology evidence="1">Multi-pass membrane protein</topology>
    </subcellularLocation>
</comment>
<dbReference type="InterPro" id="IPR017375">
    <property type="entry name" value="PEX12"/>
</dbReference>
<evidence type="ECO:0000259" key="17">
    <source>
        <dbReference type="Pfam" id="PF04757"/>
    </source>
</evidence>